<feature type="non-terminal residue" evidence="2">
    <location>
        <position position="153"/>
    </location>
</feature>
<gene>
    <name evidence="2" type="primary">FAM122B</name>
</gene>
<organism evidence="2">
    <name type="scientific">Nothobranchius kuhntae</name>
    <name type="common">Beira killifish</name>
    <dbReference type="NCBI Taxonomy" id="321403"/>
    <lineage>
        <taxon>Eukaryota</taxon>
        <taxon>Metazoa</taxon>
        <taxon>Chordata</taxon>
        <taxon>Craniata</taxon>
        <taxon>Vertebrata</taxon>
        <taxon>Euteleostomi</taxon>
        <taxon>Actinopterygii</taxon>
        <taxon>Neopterygii</taxon>
        <taxon>Teleostei</taxon>
        <taxon>Neoteleostei</taxon>
        <taxon>Acanthomorphata</taxon>
        <taxon>Ovalentaria</taxon>
        <taxon>Atherinomorphae</taxon>
        <taxon>Cyprinodontiformes</taxon>
        <taxon>Nothobranchiidae</taxon>
        <taxon>Nothobranchius</taxon>
    </lineage>
</organism>
<feature type="non-terminal residue" evidence="2">
    <location>
        <position position="1"/>
    </location>
</feature>
<dbReference type="EMBL" id="HAED01021676">
    <property type="protein sequence ID" value="SBR08410.1"/>
    <property type="molecule type" value="Transcribed_RNA"/>
</dbReference>
<proteinExistence type="predicted"/>
<sequence length="153" mass="16113">PTVSTTVRWSALRPLKRKGGVDSDGPPKKLFVAGVTDPAHRSSSTLSVSQPSTDCCPVSCLWKGGYLSLSSLVNGFAIQQKHQNKTWTSLATPTSEYWDGCEDTPVAEEHVSPPSGAAADGCSHKVPSFYRESTGAAPQNGTGKNVVVPGSRL</sequence>
<dbReference type="AlphaFoldDB" id="A0A1A8JF91"/>
<feature type="region of interest" description="Disordered" evidence="1">
    <location>
        <begin position="133"/>
        <end position="153"/>
    </location>
</feature>
<accession>A0A1A8JF91</accession>
<evidence type="ECO:0000256" key="1">
    <source>
        <dbReference type="SAM" id="MobiDB-lite"/>
    </source>
</evidence>
<evidence type="ECO:0000313" key="2">
    <source>
        <dbReference type="EMBL" id="SBR08410.1"/>
    </source>
</evidence>
<name>A0A1A8JF91_NOTKU</name>
<reference evidence="2" key="1">
    <citation type="submission" date="2016-05" db="EMBL/GenBank/DDBJ databases">
        <authorList>
            <person name="Lavstsen T."/>
            <person name="Jespersen J.S."/>
        </authorList>
    </citation>
    <scope>NUCLEOTIDE SEQUENCE</scope>
    <source>
        <tissue evidence="2">Brain</tissue>
    </source>
</reference>
<protein>
    <submittedName>
        <fullName evidence="2">Family with sequence similarity 122B</fullName>
    </submittedName>
</protein>
<reference evidence="2" key="2">
    <citation type="submission" date="2016-06" db="EMBL/GenBank/DDBJ databases">
        <title>The genome of a short-lived fish provides insights into sex chromosome evolution and the genetic control of aging.</title>
        <authorList>
            <person name="Reichwald K."/>
            <person name="Felder M."/>
            <person name="Petzold A."/>
            <person name="Koch P."/>
            <person name="Groth M."/>
            <person name="Platzer M."/>
        </authorList>
    </citation>
    <scope>NUCLEOTIDE SEQUENCE</scope>
    <source>
        <tissue evidence="2">Brain</tissue>
    </source>
</reference>